<sequence length="243" mass="27218">MDQHLPLFFFTIREVRVHSAAPPRHSSSGQWRPPRPAGHSILDPDAEGYHHTTSYSYNTATHTIFDLRTPDPRDQFEGLQQCRAVTLYFEGATIWCIGVDATQHIIGNGRPANLPDEDDDDEDADGSDDEGAAETDWQPIHFNHIAGGSTQIDYGLEQTRLFASRNDQTWQDMLLPTGYRPIAHRRNIPNRVPPYGSLSGNLAILLGLVALTADPDEAYHVHMMLQHCIQGQNWQTPLNNNGC</sequence>
<evidence type="ECO:0000313" key="2">
    <source>
        <dbReference type="EMBL" id="KAF2665720.1"/>
    </source>
</evidence>
<gene>
    <name evidence="2" type="ORF">BT63DRAFT_73821</name>
</gene>
<feature type="region of interest" description="Disordered" evidence="1">
    <location>
        <begin position="20"/>
        <end position="46"/>
    </location>
</feature>
<dbReference type="EMBL" id="MU004240">
    <property type="protein sequence ID" value="KAF2665720.1"/>
    <property type="molecule type" value="Genomic_DNA"/>
</dbReference>
<dbReference type="Proteomes" id="UP000799302">
    <property type="component" value="Unassembled WGS sequence"/>
</dbReference>
<proteinExistence type="predicted"/>
<evidence type="ECO:0000313" key="3">
    <source>
        <dbReference type="Proteomes" id="UP000799302"/>
    </source>
</evidence>
<feature type="compositionally biased region" description="Acidic residues" evidence="1">
    <location>
        <begin position="115"/>
        <end position="133"/>
    </location>
</feature>
<name>A0A6A6U1D3_9PEZI</name>
<dbReference type="AlphaFoldDB" id="A0A6A6U1D3"/>
<feature type="region of interest" description="Disordered" evidence="1">
    <location>
        <begin position="108"/>
        <end position="137"/>
    </location>
</feature>
<keyword evidence="3" id="KW-1185">Reference proteome</keyword>
<accession>A0A6A6U1D3</accession>
<reference evidence="2" key="1">
    <citation type="journal article" date="2020" name="Stud. Mycol.">
        <title>101 Dothideomycetes genomes: a test case for predicting lifestyles and emergence of pathogens.</title>
        <authorList>
            <person name="Haridas S."/>
            <person name="Albert R."/>
            <person name="Binder M."/>
            <person name="Bloem J."/>
            <person name="Labutti K."/>
            <person name="Salamov A."/>
            <person name="Andreopoulos B."/>
            <person name="Baker S."/>
            <person name="Barry K."/>
            <person name="Bills G."/>
            <person name="Bluhm B."/>
            <person name="Cannon C."/>
            <person name="Castanera R."/>
            <person name="Culley D."/>
            <person name="Daum C."/>
            <person name="Ezra D."/>
            <person name="Gonzalez J."/>
            <person name="Henrissat B."/>
            <person name="Kuo A."/>
            <person name="Liang C."/>
            <person name="Lipzen A."/>
            <person name="Lutzoni F."/>
            <person name="Magnuson J."/>
            <person name="Mondo S."/>
            <person name="Nolan M."/>
            <person name="Ohm R."/>
            <person name="Pangilinan J."/>
            <person name="Park H.-J."/>
            <person name="Ramirez L."/>
            <person name="Alfaro M."/>
            <person name="Sun H."/>
            <person name="Tritt A."/>
            <person name="Yoshinaga Y."/>
            <person name="Zwiers L.-H."/>
            <person name="Turgeon B."/>
            <person name="Goodwin S."/>
            <person name="Spatafora J."/>
            <person name="Crous P."/>
            <person name="Grigoriev I."/>
        </authorList>
    </citation>
    <scope>NUCLEOTIDE SEQUENCE</scope>
    <source>
        <strain evidence="2">CBS 115976</strain>
    </source>
</reference>
<dbReference type="OrthoDB" id="5243686at2759"/>
<organism evidence="2 3">
    <name type="scientific">Microthyrium microscopicum</name>
    <dbReference type="NCBI Taxonomy" id="703497"/>
    <lineage>
        <taxon>Eukaryota</taxon>
        <taxon>Fungi</taxon>
        <taxon>Dikarya</taxon>
        <taxon>Ascomycota</taxon>
        <taxon>Pezizomycotina</taxon>
        <taxon>Dothideomycetes</taxon>
        <taxon>Dothideomycetes incertae sedis</taxon>
        <taxon>Microthyriales</taxon>
        <taxon>Microthyriaceae</taxon>
        <taxon>Microthyrium</taxon>
    </lineage>
</organism>
<protein>
    <submittedName>
        <fullName evidence="2">Uncharacterized protein</fullName>
    </submittedName>
</protein>
<evidence type="ECO:0000256" key="1">
    <source>
        <dbReference type="SAM" id="MobiDB-lite"/>
    </source>
</evidence>